<feature type="signal peptide" evidence="11">
    <location>
        <begin position="1"/>
        <end position="34"/>
    </location>
</feature>
<feature type="transmembrane region" description="Helical" evidence="10">
    <location>
        <begin position="368"/>
        <end position="394"/>
    </location>
</feature>
<dbReference type="InterPro" id="IPR006593">
    <property type="entry name" value="Cyt_b561/ferric_Rdtase_TM"/>
</dbReference>
<keyword evidence="4 11" id="KW-0732">Signal</keyword>
<reference evidence="14 15" key="1">
    <citation type="submission" date="2024-01" db="EMBL/GenBank/DDBJ databases">
        <title>The genomes of 5 underutilized Papilionoideae crops provide insights into root nodulation and disease resistanc.</title>
        <authorList>
            <person name="Yuan L."/>
        </authorList>
    </citation>
    <scope>NUCLEOTIDE SEQUENCE [LARGE SCALE GENOMIC DNA]</scope>
    <source>
        <strain evidence="14">ZHUSHIDOU_FW_LH</strain>
        <tissue evidence="14">Leaf</tissue>
    </source>
</reference>
<proteinExistence type="predicted"/>
<evidence type="ECO:0000256" key="7">
    <source>
        <dbReference type="ARBA" id="ARBA00023136"/>
    </source>
</evidence>
<evidence type="ECO:0000256" key="2">
    <source>
        <dbReference type="ARBA" id="ARBA00022448"/>
    </source>
</evidence>
<dbReference type="AlphaFoldDB" id="A0AAN9FIA7"/>
<gene>
    <name evidence="14" type="ORF">RIF29_18015</name>
</gene>
<dbReference type="InterPro" id="IPR045265">
    <property type="entry name" value="AIR12_DOMON"/>
</dbReference>
<keyword evidence="5 8" id="KW-0249">Electron transport</keyword>
<feature type="transmembrane region" description="Helical" evidence="10">
    <location>
        <begin position="233"/>
        <end position="254"/>
    </location>
</feature>
<dbReference type="InterPro" id="IPR005018">
    <property type="entry name" value="DOMON_domain"/>
</dbReference>
<evidence type="ECO:0000256" key="10">
    <source>
        <dbReference type="SAM" id="Phobius"/>
    </source>
</evidence>
<evidence type="ECO:0000256" key="6">
    <source>
        <dbReference type="ARBA" id="ARBA00022989"/>
    </source>
</evidence>
<keyword evidence="9" id="KW-0408">Iron</keyword>
<dbReference type="CDD" id="cd08760">
    <property type="entry name" value="Cyt_b561_FRRS1_like"/>
    <property type="match status" value="1"/>
</dbReference>
<dbReference type="GO" id="GO:0016020">
    <property type="term" value="C:membrane"/>
    <property type="evidence" value="ECO:0007669"/>
    <property type="project" value="UniProtKB-SubCell"/>
</dbReference>
<protein>
    <recommendedName>
        <fullName evidence="8">Cytochrome b561 and DOMON domain-containing protein</fullName>
    </recommendedName>
</protein>
<dbReference type="PROSITE" id="PS50939">
    <property type="entry name" value="CYTOCHROME_B561"/>
    <property type="match status" value="1"/>
</dbReference>
<feature type="transmembrane region" description="Helical" evidence="10">
    <location>
        <begin position="266"/>
        <end position="291"/>
    </location>
</feature>
<sequence>MKKDQQSMPSSPSSSTFLPLTILISLAFLSLAFGEQTCTEDFHELVKERNITNCKTLRTLGAEFGWSYHYNKGTNSTIIDILFGVKVPSHEGWIAWGVNPGKRAEMIGTQAIIGIIHSEGPMKIGTYDITSETKSGCKLLPSSIGIISSSKSMEISYDNRSDLYTISATLDLPQESYNISRLNHVWQVGVEANGNQPFKHPTTLRNVDSTETINLISGKGIRQDRSYLRSVHGVLNMIGWGTMLPIGVIIARYFRVFPFKADPMWFYLHVSCQICGFLVGTAGWIIGLYLGNASRHYIFHAHRTFGILIFVLSTVQMLAFRLKPKVTDDYRKFWNMYHHFLGYGVVSIIVINIFKGISILKGGPGWKWAYIGILILLGIVTLGLEITTWVIFYINNGCCRWVTKKARNPKGDNKSPMPEGLNKRPS</sequence>
<evidence type="ECO:0000256" key="9">
    <source>
        <dbReference type="PIRSR" id="PIRSR037471-1"/>
    </source>
</evidence>
<keyword evidence="6 10" id="KW-1133">Transmembrane helix</keyword>
<name>A0AAN9FIA7_CROPI</name>
<dbReference type="Pfam" id="PF04526">
    <property type="entry name" value="DUF568"/>
    <property type="match status" value="1"/>
</dbReference>
<organism evidence="14 15">
    <name type="scientific">Crotalaria pallida</name>
    <name type="common">Smooth rattlebox</name>
    <name type="synonym">Crotalaria striata</name>
    <dbReference type="NCBI Taxonomy" id="3830"/>
    <lineage>
        <taxon>Eukaryota</taxon>
        <taxon>Viridiplantae</taxon>
        <taxon>Streptophyta</taxon>
        <taxon>Embryophyta</taxon>
        <taxon>Tracheophyta</taxon>
        <taxon>Spermatophyta</taxon>
        <taxon>Magnoliopsida</taxon>
        <taxon>eudicotyledons</taxon>
        <taxon>Gunneridae</taxon>
        <taxon>Pentapetalae</taxon>
        <taxon>rosids</taxon>
        <taxon>fabids</taxon>
        <taxon>Fabales</taxon>
        <taxon>Fabaceae</taxon>
        <taxon>Papilionoideae</taxon>
        <taxon>50 kb inversion clade</taxon>
        <taxon>genistoids sensu lato</taxon>
        <taxon>core genistoids</taxon>
        <taxon>Crotalarieae</taxon>
        <taxon>Crotalaria</taxon>
    </lineage>
</organism>
<dbReference type="InterPro" id="IPR017214">
    <property type="entry name" value="UCP037471"/>
</dbReference>
<feature type="binding site" description="axial binding residue" evidence="9">
    <location>
        <position position="269"/>
    </location>
    <ligand>
        <name>heme b</name>
        <dbReference type="ChEBI" id="CHEBI:60344"/>
        <label>1</label>
    </ligand>
    <ligandPart>
        <name>Fe</name>
        <dbReference type="ChEBI" id="CHEBI:18248"/>
    </ligandPart>
</feature>
<dbReference type="Proteomes" id="UP001372338">
    <property type="component" value="Unassembled WGS sequence"/>
</dbReference>
<keyword evidence="7 8" id="KW-0472">Membrane</keyword>
<feature type="transmembrane region" description="Helical" evidence="10">
    <location>
        <begin position="297"/>
        <end position="320"/>
    </location>
</feature>
<feature type="domain" description="DOMON" evidence="12">
    <location>
        <begin position="60"/>
        <end position="189"/>
    </location>
</feature>
<evidence type="ECO:0000313" key="15">
    <source>
        <dbReference type="Proteomes" id="UP001372338"/>
    </source>
</evidence>
<keyword evidence="3 10" id="KW-0812">Transmembrane</keyword>
<evidence type="ECO:0000256" key="4">
    <source>
        <dbReference type="ARBA" id="ARBA00022729"/>
    </source>
</evidence>
<evidence type="ECO:0000256" key="5">
    <source>
        <dbReference type="ARBA" id="ARBA00022982"/>
    </source>
</evidence>
<dbReference type="Gene3D" id="1.20.120.1770">
    <property type="match status" value="1"/>
</dbReference>
<evidence type="ECO:0000256" key="8">
    <source>
        <dbReference type="PIRNR" id="PIRNR037471"/>
    </source>
</evidence>
<comment type="subcellular location">
    <subcellularLocation>
        <location evidence="1">Membrane</location>
    </subcellularLocation>
</comment>
<evidence type="ECO:0000259" key="12">
    <source>
        <dbReference type="PROSITE" id="PS50836"/>
    </source>
</evidence>
<accession>A0AAN9FIA7</accession>
<comment type="cofactor">
    <cofactor evidence="8">
        <name>heme b</name>
        <dbReference type="ChEBI" id="CHEBI:60344"/>
    </cofactor>
    <text evidence="8">Binds 2 heme b groups non-covalently.</text>
</comment>
<feature type="binding site" description="axial binding residue" evidence="9">
    <location>
        <position position="338"/>
    </location>
    <ligand>
        <name>heme b</name>
        <dbReference type="ChEBI" id="CHEBI:60344"/>
        <label>1</label>
    </ligand>
    <ligandPart>
        <name>Fe</name>
        <dbReference type="ChEBI" id="CHEBI:18248"/>
    </ligandPart>
</feature>
<feature type="binding site" description="axial binding residue" evidence="9">
    <location>
        <position position="302"/>
    </location>
    <ligand>
        <name>heme b</name>
        <dbReference type="ChEBI" id="CHEBI:60344"/>
        <label>1</label>
    </ligand>
    <ligandPart>
        <name>Fe</name>
        <dbReference type="ChEBI" id="CHEBI:18248"/>
    </ligandPart>
</feature>
<evidence type="ECO:0000313" key="14">
    <source>
        <dbReference type="EMBL" id="KAK7276869.1"/>
    </source>
</evidence>
<keyword evidence="2 8" id="KW-0813">Transport</keyword>
<dbReference type="SMART" id="SM00665">
    <property type="entry name" value="B561"/>
    <property type="match status" value="1"/>
</dbReference>
<feature type="domain" description="Cytochrome b561" evidence="13">
    <location>
        <begin position="196"/>
        <end position="393"/>
    </location>
</feature>
<dbReference type="EMBL" id="JAYWIO010000003">
    <property type="protein sequence ID" value="KAK7276869.1"/>
    <property type="molecule type" value="Genomic_DNA"/>
</dbReference>
<feature type="binding site" description="axial binding residue" evidence="9">
    <location>
        <position position="232"/>
    </location>
    <ligand>
        <name>heme b</name>
        <dbReference type="ChEBI" id="CHEBI:60344"/>
        <label>1</label>
    </ligand>
    <ligandPart>
        <name>Fe</name>
        <dbReference type="ChEBI" id="CHEBI:18248"/>
    </ligandPart>
</feature>
<evidence type="ECO:0000256" key="1">
    <source>
        <dbReference type="ARBA" id="ARBA00004370"/>
    </source>
</evidence>
<evidence type="ECO:0000256" key="3">
    <source>
        <dbReference type="ARBA" id="ARBA00022692"/>
    </source>
</evidence>
<dbReference type="PIRSF" id="PIRSF037471">
    <property type="entry name" value="UCP037471"/>
    <property type="match status" value="1"/>
</dbReference>
<keyword evidence="15" id="KW-1185">Reference proteome</keyword>
<feature type="chain" id="PRO_5042870171" description="Cytochrome b561 and DOMON domain-containing protein" evidence="11">
    <location>
        <begin position="35"/>
        <end position="426"/>
    </location>
</feature>
<dbReference type="PANTHER" id="PTHR23130:SF175">
    <property type="entry name" value="CYTOCHROME B561 AND DOMON DOMAIN-CONTAINING PROTEIN"/>
    <property type="match status" value="1"/>
</dbReference>
<dbReference type="PROSITE" id="PS50836">
    <property type="entry name" value="DOMON"/>
    <property type="match status" value="1"/>
</dbReference>
<evidence type="ECO:0000256" key="11">
    <source>
        <dbReference type="SAM" id="SignalP"/>
    </source>
</evidence>
<evidence type="ECO:0000259" key="13">
    <source>
        <dbReference type="PROSITE" id="PS50939"/>
    </source>
</evidence>
<dbReference type="GO" id="GO:0046872">
    <property type="term" value="F:metal ion binding"/>
    <property type="evidence" value="ECO:0007669"/>
    <property type="project" value="UniProtKB-KW"/>
</dbReference>
<dbReference type="PANTHER" id="PTHR23130">
    <property type="entry name" value="CYTOCHROME B561 AND DOMON DOMAIN-CONTAINING PROTEIN"/>
    <property type="match status" value="1"/>
</dbReference>
<comment type="caution">
    <text evidence="14">The sequence shown here is derived from an EMBL/GenBank/DDBJ whole genome shotgun (WGS) entry which is preliminary data.</text>
</comment>
<feature type="transmembrane region" description="Helical" evidence="10">
    <location>
        <begin position="340"/>
        <end position="362"/>
    </location>
</feature>
<keyword evidence="9" id="KW-0479">Metal-binding</keyword>